<organism evidence="6 7">
    <name type="scientific">Rotaria magnacalcarata</name>
    <dbReference type="NCBI Taxonomy" id="392030"/>
    <lineage>
        <taxon>Eukaryota</taxon>
        <taxon>Metazoa</taxon>
        <taxon>Spiralia</taxon>
        <taxon>Gnathifera</taxon>
        <taxon>Rotifera</taxon>
        <taxon>Eurotatoria</taxon>
        <taxon>Bdelloidea</taxon>
        <taxon>Philodinida</taxon>
        <taxon>Philodinidae</taxon>
        <taxon>Rotaria</taxon>
    </lineage>
</organism>
<evidence type="ECO:0000256" key="1">
    <source>
        <dbReference type="ARBA" id="ARBA00004141"/>
    </source>
</evidence>
<dbReference type="AlphaFoldDB" id="A0A820K5M7"/>
<name>A0A820K5M7_9BILA</name>
<dbReference type="PANTHER" id="PTHR11785">
    <property type="entry name" value="AMINO ACID TRANSPORTER"/>
    <property type="match status" value="1"/>
</dbReference>
<keyword evidence="3 5" id="KW-1133">Transmembrane helix</keyword>
<dbReference type="InterPro" id="IPR002293">
    <property type="entry name" value="AA/rel_permease1"/>
</dbReference>
<evidence type="ECO:0000313" key="6">
    <source>
        <dbReference type="EMBL" id="CAF4337430.1"/>
    </source>
</evidence>
<dbReference type="GO" id="GO:0015179">
    <property type="term" value="F:L-amino acid transmembrane transporter activity"/>
    <property type="evidence" value="ECO:0007669"/>
    <property type="project" value="TreeGrafter"/>
</dbReference>
<evidence type="ECO:0000256" key="5">
    <source>
        <dbReference type="SAM" id="Phobius"/>
    </source>
</evidence>
<dbReference type="GO" id="GO:0016020">
    <property type="term" value="C:membrane"/>
    <property type="evidence" value="ECO:0007669"/>
    <property type="project" value="UniProtKB-SubCell"/>
</dbReference>
<evidence type="ECO:0000313" key="7">
    <source>
        <dbReference type="Proteomes" id="UP000663842"/>
    </source>
</evidence>
<feature type="transmembrane region" description="Helical" evidence="5">
    <location>
        <begin position="72"/>
        <end position="91"/>
    </location>
</feature>
<gene>
    <name evidence="6" type="ORF">UXM345_LOCUS35328</name>
</gene>
<keyword evidence="4 5" id="KW-0472">Membrane</keyword>
<feature type="non-terminal residue" evidence="6">
    <location>
        <position position="1"/>
    </location>
</feature>
<sequence>YILRTIQLEVGNNNEMSIQTNLAEPSSPNAHTDFTCNQEQQQLSSISRSIEEMNSDRNETLLNEKKTLKRHLGLFSGISFILGMIIGSGIFISPKGVLKETESIGLCLIVWVLCGLISILGALCYAEIGTVIPLSGSELAYMREGNVAIVKSILF</sequence>
<evidence type="ECO:0000256" key="3">
    <source>
        <dbReference type="ARBA" id="ARBA00022989"/>
    </source>
</evidence>
<dbReference type="InterPro" id="IPR050598">
    <property type="entry name" value="AminoAcid_Transporter"/>
</dbReference>
<reference evidence="6" key="1">
    <citation type="submission" date="2021-02" db="EMBL/GenBank/DDBJ databases">
        <authorList>
            <person name="Nowell W R."/>
        </authorList>
    </citation>
    <scope>NUCLEOTIDE SEQUENCE</scope>
</reference>
<dbReference type="Pfam" id="PF13520">
    <property type="entry name" value="AA_permease_2"/>
    <property type="match status" value="1"/>
</dbReference>
<accession>A0A820K5M7</accession>
<dbReference type="PANTHER" id="PTHR11785:SF512">
    <property type="entry name" value="SOBREMESA, ISOFORM B"/>
    <property type="match status" value="1"/>
</dbReference>
<keyword evidence="2 5" id="KW-0812">Transmembrane</keyword>
<dbReference type="EMBL" id="CAJOBF010014228">
    <property type="protein sequence ID" value="CAF4337430.1"/>
    <property type="molecule type" value="Genomic_DNA"/>
</dbReference>
<proteinExistence type="predicted"/>
<protein>
    <submittedName>
        <fullName evidence="6">Uncharacterized protein</fullName>
    </submittedName>
</protein>
<comment type="subcellular location">
    <subcellularLocation>
        <location evidence="1">Membrane</location>
        <topology evidence="1">Multi-pass membrane protein</topology>
    </subcellularLocation>
</comment>
<feature type="transmembrane region" description="Helical" evidence="5">
    <location>
        <begin position="103"/>
        <end position="126"/>
    </location>
</feature>
<dbReference type="Gene3D" id="1.20.1740.10">
    <property type="entry name" value="Amino acid/polyamine transporter I"/>
    <property type="match status" value="1"/>
</dbReference>
<evidence type="ECO:0000256" key="2">
    <source>
        <dbReference type="ARBA" id="ARBA00022692"/>
    </source>
</evidence>
<dbReference type="Proteomes" id="UP000663842">
    <property type="component" value="Unassembled WGS sequence"/>
</dbReference>
<comment type="caution">
    <text evidence="6">The sequence shown here is derived from an EMBL/GenBank/DDBJ whole genome shotgun (WGS) entry which is preliminary data.</text>
</comment>
<evidence type="ECO:0000256" key="4">
    <source>
        <dbReference type="ARBA" id="ARBA00023136"/>
    </source>
</evidence>